<organism evidence="1 2">
    <name type="scientific">Natronocalculus amylovorans</name>
    <dbReference type="NCBI Taxonomy" id="2917812"/>
    <lineage>
        <taxon>Archaea</taxon>
        <taxon>Methanobacteriati</taxon>
        <taxon>Methanobacteriota</taxon>
        <taxon>Stenosarchaea group</taxon>
        <taxon>Halobacteria</taxon>
        <taxon>Halobacteriales</taxon>
        <taxon>Haloferacaceae</taxon>
        <taxon>Natronocalculus</taxon>
    </lineage>
</organism>
<name>A0AAE3FVG0_9EURY</name>
<keyword evidence="2" id="KW-1185">Reference proteome</keyword>
<sequence>MLPLSTTGCLGLTTQDSIELEYWMYGVITDGMETERTGAEELLDALGRDDETWVVVRVLMKYGEIKSSDLFRGTQVEANGYTGSMVGLSLVVPTQQKPITSSEENFVLEEGMLALMYYHLDHTVEQAEWLTGGLESKFDSITLIHRGS</sequence>
<proteinExistence type="predicted"/>
<evidence type="ECO:0000313" key="1">
    <source>
        <dbReference type="EMBL" id="MCL9815880.1"/>
    </source>
</evidence>
<dbReference type="Proteomes" id="UP001203207">
    <property type="component" value="Unassembled WGS sequence"/>
</dbReference>
<dbReference type="EMBL" id="JAKRVX010000001">
    <property type="protein sequence ID" value="MCL9815880.1"/>
    <property type="molecule type" value="Genomic_DNA"/>
</dbReference>
<evidence type="ECO:0000313" key="2">
    <source>
        <dbReference type="Proteomes" id="UP001203207"/>
    </source>
</evidence>
<accession>A0AAE3FVG0</accession>
<dbReference type="AlphaFoldDB" id="A0AAE3FVG0"/>
<comment type="caution">
    <text evidence="1">The sequence shown here is derived from an EMBL/GenBank/DDBJ whole genome shotgun (WGS) entry which is preliminary data.</text>
</comment>
<protein>
    <submittedName>
        <fullName evidence="1">Uncharacterized protein</fullName>
    </submittedName>
</protein>
<reference evidence="1" key="1">
    <citation type="journal article" date="2022" name="Syst. Appl. Microbiol.">
        <title>Natronocalculus amylovorans gen. nov., sp. nov., and Natranaeroarchaeum aerophilus sp. nov., dominant culturable amylolytic natronoarchaea from hypersaline soda lakes in southwestern Siberia.</title>
        <authorList>
            <person name="Sorokin D.Y."/>
            <person name="Elcheninov A.G."/>
            <person name="Khizhniak T.V."/>
            <person name="Koenen M."/>
            <person name="Bale N.J."/>
            <person name="Damste J.S.S."/>
            <person name="Kublanov I.V."/>
        </authorList>
    </citation>
    <scope>NUCLEOTIDE SEQUENCE</scope>
    <source>
        <strain evidence="1">AArc-St2</strain>
    </source>
</reference>
<reference evidence="1" key="2">
    <citation type="submission" date="2022-02" db="EMBL/GenBank/DDBJ databases">
        <authorList>
            <person name="Elcheninov A.G."/>
            <person name="Sorokin D.Y."/>
            <person name="Kublanov I.V."/>
        </authorList>
    </citation>
    <scope>NUCLEOTIDE SEQUENCE</scope>
    <source>
        <strain evidence="1">AArc-St2</strain>
    </source>
</reference>
<gene>
    <name evidence="1" type="ORF">AArcSt2_02885</name>
</gene>